<dbReference type="OrthoDB" id="2898509at2759"/>
<dbReference type="Pfam" id="PF00106">
    <property type="entry name" value="adh_short"/>
    <property type="match status" value="1"/>
</dbReference>
<keyword evidence="1" id="KW-0560">Oxidoreductase</keyword>
<dbReference type="Gene3D" id="3.40.50.720">
    <property type="entry name" value="NAD(P)-binding Rossmann-like Domain"/>
    <property type="match status" value="1"/>
</dbReference>
<organism evidence="2 3">
    <name type="scientific">Hyaloscypha hepaticicola</name>
    <dbReference type="NCBI Taxonomy" id="2082293"/>
    <lineage>
        <taxon>Eukaryota</taxon>
        <taxon>Fungi</taxon>
        <taxon>Dikarya</taxon>
        <taxon>Ascomycota</taxon>
        <taxon>Pezizomycotina</taxon>
        <taxon>Leotiomycetes</taxon>
        <taxon>Helotiales</taxon>
        <taxon>Hyaloscyphaceae</taxon>
        <taxon>Hyaloscypha</taxon>
    </lineage>
</organism>
<proteinExistence type="predicted"/>
<dbReference type="PANTHER" id="PTHR47534">
    <property type="entry name" value="YALI0E05731P"/>
    <property type="match status" value="1"/>
</dbReference>
<name>A0A2J6PP01_9HELO</name>
<evidence type="ECO:0008006" key="4">
    <source>
        <dbReference type="Google" id="ProtNLM"/>
    </source>
</evidence>
<evidence type="ECO:0000313" key="2">
    <source>
        <dbReference type="EMBL" id="PMD15750.1"/>
    </source>
</evidence>
<dbReference type="InterPro" id="IPR002347">
    <property type="entry name" value="SDR_fam"/>
</dbReference>
<dbReference type="Proteomes" id="UP000235672">
    <property type="component" value="Unassembled WGS sequence"/>
</dbReference>
<dbReference type="SUPFAM" id="SSF51735">
    <property type="entry name" value="NAD(P)-binding Rossmann-fold domains"/>
    <property type="match status" value="1"/>
</dbReference>
<dbReference type="PANTHER" id="PTHR47534:SF3">
    <property type="entry name" value="ALCOHOL DEHYDROGENASE-LIKE C-TERMINAL DOMAIN-CONTAINING PROTEIN"/>
    <property type="match status" value="1"/>
</dbReference>
<evidence type="ECO:0000313" key="3">
    <source>
        <dbReference type="Proteomes" id="UP000235672"/>
    </source>
</evidence>
<dbReference type="STRING" id="1745343.A0A2J6PP01"/>
<sequence>MVKLATIRDCNEVFANEHHESALVCVFAGATSGIGASTLERICTMLHAPTFYVIGRSATRFAALKTKIQSLNPTCKIIFLEAEISLLEEVDRVCKQILNAESKLDYLYMSPGLMPLNGPQYTGEGLDACFTTSYYSRIRLTTGLLPLLRKANRPVVLSVLNGGKEKALFETDLGLEKNWSFTGVINHTVTMTSLTFEYLSKDNSNKNVTFLHAAPGLVKTDIFTKLTASEESGFMWKIALPVIQSLAGFMYWMIGTSVEDSGERQAFHFTSDSFGPGAWRVDPYSEIIPTDAKGVIEGYVEQGWGGKIWEHTAGVFEKISISE</sequence>
<accession>A0A2J6PP01</accession>
<evidence type="ECO:0000256" key="1">
    <source>
        <dbReference type="ARBA" id="ARBA00023002"/>
    </source>
</evidence>
<protein>
    <recommendedName>
        <fullName evidence="4">NAD(P)-binding protein</fullName>
    </recommendedName>
</protein>
<dbReference type="AlphaFoldDB" id="A0A2J6PP01"/>
<dbReference type="GO" id="GO:0016491">
    <property type="term" value="F:oxidoreductase activity"/>
    <property type="evidence" value="ECO:0007669"/>
    <property type="project" value="UniProtKB-KW"/>
</dbReference>
<dbReference type="InterPro" id="IPR036291">
    <property type="entry name" value="NAD(P)-bd_dom_sf"/>
</dbReference>
<keyword evidence="3" id="KW-1185">Reference proteome</keyword>
<dbReference type="InterPro" id="IPR052228">
    <property type="entry name" value="Sec_Metab_Biosynth_Oxidored"/>
</dbReference>
<reference evidence="2 3" key="1">
    <citation type="submission" date="2016-05" db="EMBL/GenBank/DDBJ databases">
        <title>A degradative enzymes factory behind the ericoid mycorrhizal symbiosis.</title>
        <authorList>
            <consortium name="DOE Joint Genome Institute"/>
            <person name="Martino E."/>
            <person name="Morin E."/>
            <person name="Grelet G."/>
            <person name="Kuo A."/>
            <person name="Kohler A."/>
            <person name="Daghino S."/>
            <person name="Barry K."/>
            <person name="Choi C."/>
            <person name="Cichocki N."/>
            <person name="Clum A."/>
            <person name="Copeland A."/>
            <person name="Hainaut M."/>
            <person name="Haridas S."/>
            <person name="Labutti K."/>
            <person name="Lindquist E."/>
            <person name="Lipzen A."/>
            <person name="Khouja H.-R."/>
            <person name="Murat C."/>
            <person name="Ohm R."/>
            <person name="Olson A."/>
            <person name="Spatafora J."/>
            <person name="Veneault-Fourrey C."/>
            <person name="Henrissat B."/>
            <person name="Grigoriev I."/>
            <person name="Martin F."/>
            <person name="Perotto S."/>
        </authorList>
    </citation>
    <scope>NUCLEOTIDE SEQUENCE [LARGE SCALE GENOMIC DNA]</scope>
    <source>
        <strain evidence="2 3">UAMH 7357</strain>
    </source>
</reference>
<gene>
    <name evidence="2" type="ORF">NA56DRAFT_693166</name>
</gene>
<dbReference type="EMBL" id="KZ613511">
    <property type="protein sequence ID" value="PMD15750.1"/>
    <property type="molecule type" value="Genomic_DNA"/>
</dbReference>